<reference evidence="1 2" key="1">
    <citation type="submission" date="2019-12" db="EMBL/GenBank/DDBJ databases">
        <authorList>
            <person name="Alioto T."/>
            <person name="Alioto T."/>
            <person name="Gomez Garrido J."/>
        </authorList>
    </citation>
    <scope>NUCLEOTIDE SEQUENCE [LARGE SCALE GENOMIC DNA]</scope>
</reference>
<dbReference type="Gramene" id="OE9A120945T1">
    <property type="protein sequence ID" value="OE9A120945C1"/>
    <property type="gene ID" value="OE9A120945"/>
</dbReference>
<proteinExistence type="predicted"/>
<protein>
    <submittedName>
        <fullName evidence="1">Uncharacterized protein</fullName>
    </submittedName>
</protein>
<gene>
    <name evidence="1" type="ORF">OLEA9_A120945</name>
</gene>
<accession>A0A8S0TM26</accession>
<evidence type="ECO:0000313" key="2">
    <source>
        <dbReference type="Proteomes" id="UP000594638"/>
    </source>
</evidence>
<dbReference type="Proteomes" id="UP000594638">
    <property type="component" value="Unassembled WGS sequence"/>
</dbReference>
<dbReference type="EMBL" id="CACTIH010007260">
    <property type="protein sequence ID" value="CAA3006411.1"/>
    <property type="molecule type" value="Genomic_DNA"/>
</dbReference>
<name>A0A8S0TM26_OLEEU</name>
<organism evidence="1 2">
    <name type="scientific">Olea europaea subsp. europaea</name>
    <dbReference type="NCBI Taxonomy" id="158383"/>
    <lineage>
        <taxon>Eukaryota</taxon>
        <taxon>Viridiplantae</taxon>
        <taxon>Streptophyta</taxon>
        <taxon>Embryophyta</taxon>
        <taxon>Tracheophyta</taxon>
        <taxon>Spermatophyta</taxon>
        <taxon>Magnoliopsida</taxon>
        <taxon>eudicotyledons</taxon>
        <taxon>Gunneridae</taxon>
        <taxon>Pentapetalae</taxon>
        <taxon>asterids</taxon>
        <taxon>lamiids</taxon>
        <taxon>Lamiales</taxon>
        <taxon>Oleaceae</taxon>
        <taxon>Oleeae</taxon>
        <taxon>Olea</taxon>
    </lineage>
</organism>
<sequence length="222" mass="24929">MEPICGLNLNQARDELDSAHHPQRPQPTGWRGMIIIVDSVGESVQSNRTCPRIAPSWVREIKLQFKNLVQTKQAKPVGFPIAVCLLGASQRMLKNEFQLSRTRHAHARREEWKTKWAARVACVQMNGREQNRVQRTAAAASAAALVRKFKAGPQADNPPNRWPRRGRNARCRVRGMSRAIAFALGPASELISAHRACDSPLVSCRSRLCVACRGLIKTFRRH</sequence>
<dbReference type="AlphaFoldDB" id="A0A8S0TM26"/>
<evidence type="ECO:0000313" key="1">
    <source>
        <dbReference type="EMBL" id="CAA3006411.1"/>
    </source>
</evidence>
<keyword evidence="2" id="KW-1185">Reference proteome</keyword>
<comment type="caution">
    <text evidence="1">The sequence shown here is derived from an EMBL/GenBank/DDBJ whole genome shotgun (WGS) entry which is preliminary data.</text>
</comment>